<gene>
    <name evidence="1" type="ORF">Vadar_021708</name>
</gene>
<reference evidence="1 2" key="1">
    <citation type="journal article" date="2021" name="Hortic Res">
        <title>High-quality reference genome and annotation aids understanding of berry development for evergreen blueberry (Vaccinium darrowii).</title>
        <authorList>
            <person name="Yu J."/>
            <person name="Hulse-Kemp A.M."/>
            <person name="Babiker E."/>
            <person name="Staton M."/>
        </authorList>
    </citation>
    <scope>NUCLEOTIDE SEQUENCE [LARGE SCALE GENOMIC DNA]</scope>
    <source>
        <strain evidence="2">cv. NJ 8807/NJ 8810</strain>
        <tissue evidence="1">Young leaf</tissue>
    </source>
</reference>
<evidence type="ECO:0000313" key="2">
    <source>
        <dbReference type="Proteomes" id="UP000828048"/>
    </source>
</evidence>
<evidence type="ECO:0000313" key="1">
    <source>
        <dbReference type="EMBL" id="KAH7847087.1"/>
    </source>
</evidence>
<comment type="caution">
    <text evidence="1">The sequence shown here is derived from an EMBL/GenBank/DDBJ whole genome shotgun (WGS) entry which is preliminary data.</text>
</comment>
<sequence>MADDGDHGSRGMGGETGDNQPPSDDIGWKFAKQLGDKRHKMRCLFCNKLMNGGITRLKQHLAHQKGQVTSCPNVSAEVRMLMMQHLLDGKDKLLDKRKRKEELIEQIRESQRDEEDEYAGLNIDSDDSDPELTRAQQESLRMRNEHEERQIYMSKTGVRYHEGGSSGAGGGRVEIGRPLGFPRRCSSIRETGARKKWTDHTSPRAQLADIDIDLHRSKGLKQPKLASRLIKGAKKKLGRAVSQFLIYSRLPTNTVNSPWLEPMLDVAREVGKGTKLPSAYEVDEVYLPKKFESLQTWVGSLKPAWEERGVSIMCDGWECVAHVKCYECGEYGHYSYDCTAKDADGEVGEHANVAVEKVDAMVLQAEVIEGEVKGNVL</sequence>
<name>A0ACB7Y1C5_9ERIC</name>
<dbReference type="Proteomes" id="UP000828048">
    <property type="component" value="Chromosome 5"/>
</dbReference>
<protein>
    <submittedName>
        <fullName evidence="1">Uncharacterized protein</fullName>
    </submittedName>
</protein>
<proteinExistence type="predicted"/>
<dbReference type="EMBL" id="CM037155">
    <property type="protein sequence ID" value="KAH7847087.1"/>
    <property type="molecule type" value="Genomic_DNA"/>
</dbReference>
<accession>A0ACB7Y1C5</accession>
<organism evidence="1 2">
    <name type="scientific">Vaccinium darrowii</name>
    <dbReference type="NCBI Taxonomy" id="229202"/>
    <lineage>
        <taxon>Eukaryota</taxon>
        <taxon>Viridiplantae</taxon>
        <taxon>Streptophyta</taxon>
        <taxon>Embryophyta</taxon>
        <taxon>Tracheophyta</taxon>
        <taxon>Spermatophyta</taxon>
        <taxon>Magnoliopsida</taxon>
        <taxon>eudicotyledons</taxon>
        <taxon>Gunneridae</taxon>
        <taxon>Pentapetalae</taxon>
        <taxon>asterids</taxon>
        <taxon>Ericales</taxon>
        <taxon>Ericaceae</taxon>
        <taxon>Vaccinioideae</taxon>
        <taxon>Vaccinieae</taxon>
        <taxon>Vaccinium</taxon>
    </lineage>
</organism>
<keyword evidence="2" id="KW-1185">Reference proteome</keyword>